<evidence type="ECO:0000313" key="2">
    <source>
        <dbReference type="EMBL" id="MDF1587300.1"/>
    </source>
</evidence>
<keyword evidence="3" id="KW-1185">Reference proteome</keyword>
<organism evidence="2 3">
    <name type="scientific">Marinimicrococcus flavescens</name>
    <dbReference type="NCBI Taxonomy" id="3031815"/>
    <lineage>
        <taxon>Bacteria</taxon>
        <taxon>Pseudomonadati</taxon>
        <taxon>Pseudomonadota</taxon>
        <taxon>Alphaproteobacteria</taxon>
        <taxon>Geminicoccales</taxon>
        <taxon>Geminicoccaceae</taxon>
        <taxon>Marinimicrococcus</taxon>
    </lineage>
</organism>
<gene>
    <name evidence="2" type="ORF">PZ740_13015</name>
</gene>
<feature type="domain" description="DUF5655" evidence="1">
    <location>
        <begin position="155"/>
        <end position="268"/>
    </location>
</feature>
<evidence type="ECO:0000259" key="1">
    <source>
        <dbReference type="Pfam" id="PF18899"/>
    </source>
</evidence>
<dbReference type="Pfam" id="PF18899">
    <property type="entry name" value="DUF5655"/>
    <property type="match status" value="1"/>
</dbReference>
<name>A0AAP3XTH2_9PROT</name>
<protein>
    <submittedName>
        <fullName evidence="2">DUF5655 domain-containing protein</fullName>
    </submittedName>
</protein>
<comment type="caution">
    <text evidence="2">The sequence shown here is derived from an EMBL/GenBank/DDBJ whole genome shotgun (WGS) entry which is preliminary data.</text>
</comment>
<accession>A0AAP3XTH2</accession>
<dbReference type="EMBL" id="JARGEQ010000126">
    <property type="protein sequence ID" value="MDF1587300.1"/>
    <property type="molecule type" value="Genomic_DNA"/>
</dbReference>
<sequence>MQFLASEFSTGRRHGGRVDTLGIDENGSPVIIEYKRATNENVINQGLFYLDCLMDHQADFKLMVMERCGEQRATAIDWSSPRLLCIAGDFTRYDEHAVQQINRNIELIRYRRYGDGLLLLELVNRKSAAGVTPADETPVQGTYGSRPARSQGKTVSDYLAQASQPLADLYESLKAFLQALGDDVETRTLKNYFAFRRIKNFACVEVHNRTGLLLVYVKVNPEEVELRPGFTRDVRHIGHFGTGYLEISLATNEDLERAKQLLVKSYEASWQVTGTGRCGDSLTLARDFCLPCRMVAGRRGRDVS</sequence>
<dbReference type="InterPro" id="IPR011856">
    <property type="entry name" value="tRNA_endonuc-like_dom_sf"/>
</dbReference>
<proteinExistence type="predicted"/>
<evidence type="ECO:0000313" key="3">
    <source>
        <dbReference type="Proteomes" id="UP001301140"/>
    </source>
</evidence>
<reference evidence="2 3" key="1">
    <citation type="submission" date="2023-03" db="EMBL/GenBank/DDBJ databases">
        <title>YIM 152171 draft genome.</title>
        <authorList>
            <person name="Yang Z."/>
        </authorList>
    </citation>
    <scope>NUCLEOTIDE SEQUENCE [LARGE SCALE GENOMIC DNA]</scope>
    <source>
        <strain evidence="2 3">YIM 152171</strain>
    </source>
</reference>
<dbReference type="Proteomes" id="UP001301140">
    <property type="component" value="Unassembled WGS sequence"/>
</dbReference>
<dbReference type="InterPro" id="IPR043714">
    <property type="entry name" value="DUF5655"/>
</dbReference>
<dbReference type="GO" id="GO:0003676">
    <property type="term" value="F:nucleic acid binding"/>
    <property type="evidence" value="ECO:0007669"/>
    <property type="project" value="InterPro"/>
</dbReference>
<dbReference type="Gene3D" id="3.40.1350.10">
    <property type="match status" value="1"/>
</dbReference>
<dbReference type="AlphaFoldDB" id="A0AAP3XTH2"/>